<evidence type="ECO:0000313" key="1">
    <source>
        <dbReference type="EMBL" id="NKF24670.1"/>
    </source>
</evidence>
<proteinExistence type="predicted"/>
<gene>
    <name evidence="1" type="ORF">G7Y82_20375</name>
</gene>
<sequence>MQRRRRWPWIVLVLVGALVLLRVLLPGWATGYLNRHLDQMGSYHGHLRDVDLHLWRGGYTIHDLIIVKRDGAVPVPLLKAPRIELSISWPALMLGGIVGEVEFWRPELNIVDGKSERDTQTGRGVDWRQRLESLLAIRLNEVDVHDGTLHFRNYHSQPAVDLVATQVNGAVYNLTNVEDKNTPRAATMSLQARLFGEAPLEARAAFNPFGGFGDFKLDARARDVDLRRLNDFLQAYIKLDAESGSGDIVVQLDAHDGRLEGYAKPLFRDVSIFSWKHDIEEQHDNPLRAAWEALAGGLQNLLKNQRKDQFATRVVFSGRIDQPQTSALQAIVAILRNGFIKAYQPHFEDLPVRRAPAPSQKRGDDKGAS</sequence>
<comment type="caution">
    <text evidence="1">The sequence shown here is derived from an EMBL/GenBank/DDBJ whole genome shotgun (WGS) entry which is preliminary data.</text>
</comment>
<dbReference type="EMBL" id="JAAVXB010000018">
    <property type="protein sequence ID" value="NKF24670.1"/>
    <property type="molecule type" value="Genomic_DNA"/>
</dbReference>
<dbReference type="Proteomes" id="UP000653472">
    <property type="component" value="Unassembled WGS sequence"/>
</dbReference>
<accession>A0A969WEJ0</accession>
<dbReference type="AlphaFoldDB" id="A0A969WEJ0"/>
<dbReference type="RefSeq" id="WP_168149980.1">
    <property type="nucleotide sequence ID" value="NZ_JAAVXB010000018.1"/>
</dbReference>
<protein>
    <submittedName>
        <fullName evidence="1">DUF748 domain-containing protein</fullName>
    </submittedName>
</protein>
<organism evidence="1 2">
    <name type="scientific">Solimonas marina</name>
    <dbReference type="NCBI Taxonomy" id="2714601"/>
    <lineage>
        <taxon>Bacteria</taxon>
        <taxon>Pseudomonadati</taxon>
        <taxon>Pseudomonadota</taxon>
        <taxon>Gammaproteobacteria</taxon>
        <taxon>Nevskiales</taxon>
        <taxon>Nevskiaceae</taxon>
        <taxon>Solimonas</taxon>
    </lineage>
</organism>
<name>A0A969WEJ0_9GAMM</name>
<reference evidence="1" key="1">
    <citation type="submission" date="2020-03" db="EMBL/GenBank/DDBJ databases">
        <title>Solimonas marina sp. nov., isolated from deep seawater of the Pacific Ocean.</title>
        <authorList>
            <person name="Liu X."/>
            <person name="Lai Q."/>
            <person name="Sun F."/>
            <person name="Gai Y."/>
            <person name="Li G."/>
            <person name="Shao Z."/>
        </authorList>
    </citation>
    <scope>NUCLEOTIDE SEQUENCE</scope>
    <source>
        <strain evidence="1">C16B3</strain>
    </source>
</reference>
<evidence type="ECO:0000313" key="2">
    <source>
        <dbReference type="Proteomes" id="UP000653472"/>
    </source>
</evidence>
<keyword evidence="2" id="KW-1185">Reference proteome</keyword>